<dbReference type="InterPro" id="IPR011704">
    <property type="entry name" value="ATPase_dyneun-rel_AAA"/>
</dbReference>
<sequence>MVARNNHASPSPSTHSHSSKPYNAPPLSAPINRPISWLKFSHTRPSSRASLYDQSPARALSRLSEPSWHQDGDEASDDEDHDRYDHRTVRKTPSPLPGAAPSRTRPVSSIFHSPPASALPTVSFSSRRASSIYLHSPVPTPKPTLMFAIASDDVDEVKRVLDSGEAGPNEQVGPQSALAFVLTNERLKNKIGIVKELLKHGADPGALRSVESNPPEVGGGEEEEEEVVMLSPPRETTLEGMDPATRYYISMADNTDTRRASALIHRSFFRPLARVRYDIIGQDRALEQLFRVLSMNSQSFSVAPLVVLLCGPSGHGKSLLARKFGSLLEVPTHTVNMTTLRSTHDIWQSHSMNPYEEPSSSTLAEFLIDNERKRCVVVLDVLLILQEIDKTEDEKFLLSLLMPWELGRCSPEAGRRHIDVRKVIWIGTSNIGHDLVFAHEAERAAPYSKLSRDEYVELMKQLRPVVSDRLGPSLISRVTTVLPFVPFTEDEKMAIAAEALFTLGKDIIQSLTPETVEGLIRRALEDYLSDEGARCLYRSVSTLLLDLPM</sequence>
<dbReference type="SMART" id="SM00382">
    <property type="entry name" value="AAA"/>
    <property type="match status" value="1"/>
</dbReference>
<dbReference type="InterPro" id="IPR003593">
    <property type="entry name" value="AAA+_ATPase"/>
</dbReference>
<keyword evidence="6" id="KW-1185">Reference proteome</keyword>
<organism evidence="5 6">
    <name type="scientific">Heliocybe sulcata</name>
    <dbReference type="NCBI Taxonomy" id="5364"/>
    <lineage>
        <taxon>Eukaryota</taxon>
        <taxon>Fungi</taxon>
        <taxon>Dikarya</taxon>
        <taxon>Basidiomycota</taxon>
        <taxon>Agaricomycotina</taxon>
        <taxon>Agaricomycetes</taxon>
        <taxon>Gloeophyllales</taxon>
        <taxon>Gloeophyllaceae</taxon>
        <taxon>Heliocybe</taxon>
    </lineage>
</organism>
<evidence type="ECO:0000256" key="3">
    <source>
        <dbReference type="SAM" id="MobiDB-lite"/>
    </source>
</evidence>
<evidence type="ECO:0000313" key="5">
    <source>
        <dbReference type="EMBL" id="TFK54692.1"/>
    </source>
</evidence>
<dbReference type="GO" id="GO:0005737">
    <property type="term" value="C:cytoplasm"/>
    <property type="evidence" value="ECO:0007669"/>
    <property type="project" value="TreeGrafter"/>
</dbReference>
<feature type="compositionally biased region" description="Low complexity" evidence="3">
    <location>
        <begin position="7"/>
        <end position="21"/>
    </location>
</feature>
<gene>
    <name evidence="5" type="ORF">OE88DRAFT_1624187</name>
</gene>
<dbReference type="InterPro" id="IPR050130">
    <property type="entry name" value="ClpA_ClpB"/>
</dbReference>
<dbReference type="Pfam" id="PF07728">
    <property type="entry name" value="AAA_5"/>
    <property type="match status" value="1"/>
</dbReference>
<feature type="region of interest" description="Disordered" evidence="3">
    <location>
        <begin position="205"/>
        <end position="231"/>
    </location>
</feature>
<keyword evidence="5" id="KW-0378">Hydrolase</keyword>
<dbReference type="Gene3D" id="1.25.40.20">
    <property type="entry name" value="Ankyrin repeat-containing domain"/>
    <property type="match status" value="1"/>
</dbReference>
<dbReference type="GO" id="GO:0034605">
    <property type="term" value="P:cellular response to heat"/>
    <property type="evidence" value="ECO:0007669"/>
    <property type="project" value="TreeGrafter"/>
</dbReference>
<evidence type="ECO:0000256" key="2">
    <source>
        <dbReference type="ARBA" id="ARBA00022840"/>
    </source>
</evidence>
<evidence type="ECO:0000313" key="6">
    <source>
        <dbReference type="Proteomes" id="UP000305948"/>
    </source>
</evidence>
<feature type="region of interest" description="Disordered" evidence="3">
    <location>
        <begin position="1"/>
        <end position="28"/>
    </location>
</feature>
<name>A0A5C3NBN2_9AGAM</name>
<dbReference type="GO" id="GO:0016887">
    <property type="term" value="F:ATP hydrolysis activity"/>
    <property type="evidence" value="ECO:0007669"/>
    <property type="project" value="InterPro"/>
</dbReference>
<dbReference type="EMBL" id="ML213505">
    <property type="protein sequence ID" value="TFK54692.1"/>
    <property type="molecule type" value="Genomic_DNA"/>
</dbReference>
<dbReference type="STRING" id="5364.A0A5C3NBN2"/>
<dbReference type="InterPro" id="IPR027417">
    <property type="entry name" value="P-loop_NTPase"/>
</dbReference>
<keyword evidence="1" id="KW-0547">Nucleotide-binding</keyword>
<dbReference type="PANTHER" id="PTHR11638">
    <property type="entry name" value="ATP-DEPENDENT CLP PROTEASE"/>
    <property type="match status" value="1"/>
</dbReference>
<dbReference type="InterPro" id="IPR036770">
    <property type="entry name" value="Ankyrin_rpt-contain_sf"/>
</dbReference>
<proteinExistence type="predicted"/>
<feature type="compositionally biased region" description="Polar residues" evidence="3">
    <location>
        <begin position="44"/>
        <end position="53"/>
    </location>
</feature>
<dbReference type="Proteomes" id="UP000305948">
    <property type="component" value="Unassembled WGS sequence"/>
</dbReference>
<evidence type="ECO:0000259" key="4">
    <source>
        <dbReference type="SMART" id="SM00382"/>
    </source>
</evidence>
<dbReference type="OrthoDB" id="47330at2759"/>
<dbReference type="GO" id="GO:0005524">
    <property type="term" value="F:ATP binding"/>
    <property type="evidence" value="ECO:0007669"/>
    <property type="project" value="UniProtKB-KW"/>
</dbReference>
<reference evidence="5 6" key="1">
    <citation type="journal article" date="2019" name="Nat. Ecol. Evol.">
        <title>Megaphylogeny resolves global patterns of mushroom evolution.</title>
        <authorList>
            <person name="Varga T."/>
            <person name="Krizsan K."/>
            <person name="Foldi C."/>
            <person name="Dima B."/>
            <person name="Sanchez-Garcia M."/>
            <person name="Sanchez-Ramirez S."/>
            <person name="Szollosi G.J."/>
            <person name="Szarkandi J.G."/>
            <person name="Papp V."/>
            <person name="Albert L."/>
            <person name="Andreopoulos W."/>
            <person name="Angelini C."/>
            <person name="Antonin V."/>
            <person name="Barry K.W."/>
            <person name="Bougher N.L."/>
            <person name="Buchanan P."/>
            <person name="Buyck B."/>
            <person name="Bense V."/>
            <person name="Catcheside P."/>
            <person name="Chovatia M."/>
            <person name="Cooper J."/>
            <person name="Damon W."/>
            <person name="Desjardin D."/>
            <person name="Finy P."/>
            <person name="Geml J."/>
            <person name="Haridas S."/>
            <person name="Hughes K."/>
            <person name="Justo A."/>
            <person name="Karasinski D."/>
            <person name="Kautmanova I."/>
            <person name="Kiss B."/>
            <person name="Kocsube S."/>
            <person name="Kotiranta H."/>
            <person name="LaButti K.M."/>
            <person name="Lechner B.E."/>
            <person name="Liimatainen K."/>
            <person name="Lipzen A."/>
            <person name="Lukacs Z."/>
            <person name="Mihaltcheva S."/>
            <person name="Morgado L.N."/>
            <person name="Niskanen T."/>
            <person name="Noordeloos M.E."/>
            <person name="Ohm R.A."/>
            <person name="Ortiz-Santana B."/>
            <person name="Ovrebo C."/>
            <person name="Racz N."/>
            <person name="Riley R."/>
            <person name="Savchenko A."/>
            <person name="Shiryaev A."/>
            <person name="Soop K."/>
            <person name="Spirin V."/>
            <person name="Szebenyi C."/>
            <person name="Tomsovsky M."/>
            <person name="Tulloss R.E."/>
            <person name="Uehling J."/>
            <person name="Grigoriev I.V."/>
            <person name="Vagvolgyi C."/>
            <person name="Papp T."/>
            <person name="Martin F.M."/>
            <person name="Miettinen O."/>
            <person name="Hibbett D.S."/>
            <person name="Nagy L.G."/>
        </authorList>
    </citation>
    <scope>NUCLEOTIDE SEQUENCE [LARGE SCALE GENOMIC DNA]</scope>
    <source>
        <strain evidence="5 6">OMC1185</strain>
    </source>
</reference>
<dbReference type="PANTHER" id="PTHR11638:SF18">
    <property type="entry name" value="HEAT SHOCK PROTEIN 104"/>
    <property type="match status" value="1"/>
</dbReference>
<feature type="domain" description="AAA+ ATPase" evidence="4">
    <location>
        <begin position="303"/>
        <end position="451"/>
    </location>
</feature>
<feature type="region of interest" description="Disordered" evidence="3">
    <location>
        <begin position="44"/>
        <end position="114"/>
    </location>
</feature>
<evidence type="ECO:0000256" key="1">
    <source>
        <dbReference type="ARBA" id="ARBA00022741"/>
    </source>
</evidence>
<dbReference type="SUPFAM" id="SSF52540">
    <property type="entry name" value="P-loop containing nucleoside triphosphate hydrolases"/>
    <property type="match status" value="1"/>
</dbReference>
<dbReference type="Gene3D" id="3.40.50.300">
    <property type="entry name" value="P-loop containing nucleotide triphosphate hydrolases"/>
    <property type="match status" value="1"/>
</dbReference>
<accession>A0A5C3NBN2</accession>
<dbReference type="AlphaFoldDB" id="A0A5C3NBN2"/>
<keyword evidence="2" id="KW-0067">ATP-binding</keyword>
<protein>
    <submittedName>
        <fullName evidence="5">P-loop containing nucleoside triphosphate hydrolase protein</fullName>
    </submittedName>
</protein>